<dbReference type="InterPro" id="IPR032675">
    <property type="entry name" value="LRR_dom_sf"/>
</dbReference>
<reference evidence="3" key="1">
    <citation type="submission" date="2020-06" db="EMBL/GenBank/DDBJ databases">
        <authorList>
            <consortium name="Plant Systems Biology data submission"/>
        </authorList>
    </citation>
    <scope>NUCLEOTIDE SEQUENCE</scope>
    <source>
        <strain evidence="3">D6</strain>
    </source>
</reference>
<proteinExistence type="predicted"/>
<keyword evidence="1" id="KW-0433">Leucine-rich repeat</keyword>
<dbReference type="InterPro" id="IPR001611">
    <property type="entry name" value="Leu-rich_rpt"/>
</dbReference>
<dbReference type="Gene3D" id="3.80.10.10">
    <property type="entry name" value="Ribonuclease Inhibitor"/>
    <property type="match status" value="1"/>
</dbReference>
<accession>A0A9N8ENG8</accession>
<dbReference type="SUPFAM" id="SSF52058">
    <property type="entry name" value="L domain-like"/>
    <property type="match status" value="1"/>
</dbReference>
<evidence type="ECO:0000256" key="1">
    <source>
        <dbReference type="ARBA" id="ARBA00022614"/>
    </source>
</evidence>
<dbReference type="Pfam" id="PF00560">
    <property type="entry name" value="LRR_1"/>
    <property type="match status" value="2"/>
</dbReference>
<dbReference type="EMBL" id="CAICTM010001528">
    <property type="protein sequence ID" value="CAB9524376.1"/>
    <property type="molecule type" value="Genomic_DNA"/>
</dbReference>
<keyword evidence="4" id="KW-1185">Reference proteome</keyword>
<organism evidence="3 4">
    <name type="scientific">Seminavis robusta</name>
    <dbReference type="NCBI Taxonomy" id="568900"/>
    <lineage>
        <taxon>Eukaryota</taxon>
        <taxon>Sar</taxon>
        <taxon>Stramenopiles</taxon>
        <taxon>Ochrophyta</taxon>
        <taxon>Bacillariophyta</taxon>
        <taxon>Bacillariophyceae</taxon>
        <taxon>Bacillariophycidae</taxon>
        <taxon>Naviculales</taxon>
        <taxon>Naviculaceae</taxon>
        <taxon>Seminavis</taxon>
    </lineage>
</organism>
<gene>
    <name evidence="3" type="ORF">SEMRO_1530_G280080.1</name>
</gene>
<dbReference type="Proteomes" id="UP001153069">
    <property type="component" value="Unassembled WGS sequence"/>
</dbReference>
<dbReference type="FunFam" id="3.80.10.10:FF:000041">
    <property type="entry name" value="LRR receptor-like serine/threonine-protein kinase ERECTA"/>
    <property type="match status" value="1"/>
</dbReference>
<comment type="caution">
    <text evidence="3">The sequence shown here is derived from an EMBL/GenBank/DDBJ whole genome shotgun (WGS) entry which is preliminary data.</text>
</comment>
<protein>
    <submittedName>
        <fullName evidence="3">Leucine Rich Repeat</fullName>
    </submittedName>
</protein>
<dbReference type="InterPro" id="IPR052592">
    <property type="entry name" value="LRR-RLK"/>
</dbReference>
<dbReference type="PANTHER" id="PTHR48054">
    <property type="entry name" value="RECEPTOR KINASE-LIKE PROTEIN XA21"/>
    <property type="match status" value="1"/>
</dbReference>
<evidence type="ECO:0000256" key="2">
    <source>
        <dbReference type="ARBA" id="ARBA00022737"/>
    </source>
</evidence>
<sequence>MAQRAAKSHHHPGIVPTEIGNLASTMTTLYIGHTHLALPKEVYKLTSLETLYIGLEQEPVGPLELHRIFKCMRNLTPSSYPMEAELCLLSDLERLGIADTNITGSLPSELWKLTNLVNLDVGSNALTGTVPTDLALLSSLETLYLDSNNLTGTLPSNVYEHLGGLTRLYISDNPISGTIPTEVGLLGNLTYLHVHRTSLSGTLPASLLSLLQLDSRLSLVDTNLSGSIPDGLCNATVRDELNCPRLDFMCQPRFVTWNASVCEGTALCGCGCDECS</sequence>
<evidence type="ECO:0000313" key="4">
    <source>
        <dbReference type="Proteomes" id="UP001153069"/>
    </source>
</evidence>
<keyword evidence="2" id="KW-0677">Repeat</keyword>
<evidence type="ECO:0000313" key="3">
    <source>
        <dbReference type="EMBL" id="CAB9524376.1"/>
    </source>
</evidence>
<dbReference type="PANTHER" id="PTHR48054:SF82">
    <property type="entry name" value="LRR RECEPTOR-LIKE SERINE_THREONINE-PROTEIN KINASE FLS2"/>
    <property type="match status" value="1"/>
</dbReference>
<dbReference type="OrthoDB" id="46376at2759"/>
<name>A0A9N8ENG8_9STRA</name>
<dbReference type="AlphaFoldDB" id="A0A9N8ENG8"/>